<organism evidence="2 3">
    <name type="scientific">Zosterops borbonicus</name>
    <dbReference type="NCBI Taxonomy" id="364589"/>
    <lineage>
        <taxon>Eukaryota</taxon>
        <taxon>Metazoa</taxon>
        <taxon>Chordata</taxon>
        <taxon>Craniata</taxon>
        <taxon>Vertebrata</taxon>
        <taxon>Euteleostomi</taxon>
        <taxon>Archelosauria</taxon>
        <taxon>Archosauria</taxon>
        <taxon>Dinosauria</taxon>
        <taxon>Saurischia</taxon>
        <taxon>Theropoda</taxon>
        <taxon>Coelurosauria</taxon>
        <taxon>Aves</taxon>
        <taxon>Neognathae</taxon>
        <taxon>Neoaves</taxon>
        <taxon>Telluraves</taxon>
        <taxon>Australaves</taxon>
        <taxon>Passeriformes</taxon>
        <taxon>Sylvioidea</taxon>
        <taxon>Zosteropidae</taxon>
        <taxon>Zosterops</taxon>
    </lineage>
</organism>
<feature type="region of interest" description="Disordered" evidence="1">
    <location>
        <begin position="1"/>
        <end position="23"/>
    </location>
</feature>
<dbReference type="EMBL" id="SWJQ01000946">
    <property type="protein sequence ID" value="TRZ10060.1"/>
    <property type="molecule type" value="Genomic_DNA"/>
</dbReference>
<dbReference type="AlphaFoldDB" id="A0A8K1G1V6"/>
<dbReference type="Proteomes" id="UP000796761">
    <property type="component" value="Unassembled WGS sequence"/>
</dbReference>
<feature type="region of interest" description="Disordered" evidence="1">
    <location>
        <begin position="76"/>
        <end position="105"/>
    </location>
</feature>
<comment type="caution">
    <text evidence="2">The sequence shown here is derived from an EMBL/GenBank/DDBJ whole genome shotgun (WGS) entry which is preliminary data.</text>
</comment>
<feature type="compositionally biased region" description="Polar residues" evidence="1">
    <location>
        <begin position="87"/>
        <end position="98"/>
    </location>
</feature>
<evidence type="ECO:0000256" key="1">
    <source>
        <dbReference type="SAM" id="MobiDB-lite"/>
    </source>
</evidence>
<sequence length="139" mass="15246">MWKSDLEEQEKQPGFQRLIPKGMGSAGNRSRNVFVESNRNVFAESDRNVFVESNRNVFAESDRWIQAPMSNLTLDTSNHLPPFQVGSPVSTTDPNGSESRFAGAAPGSLELSQARLDIGAWIHLGQRNLSLPMDGVGMG</sequence>
<feature type="compositionally biased region" description="Basic and acidic residues" evidence="1">
    <location>
        <begin position="1"/>
        <end position="11"/>
    </location>
</feature>
<proteinExistence type="predicted"/>
<protein>
    <submittedName>
        <fullName evidence="2">Uncharacterized protein</fullName>
    </submittedName>
</protein>
<keyword evidence="3" id="KW-1185">Reference proteome</keyword>
<name>A0A8K1G1V6_9PASS</name>
<accession>A0A8K1G1V6</accession>
<reference evidence="2" key="1">
    <citation type="submission" date="2019-04" db="EMBL/GenBank/DDBJ databases">
        <title>Genome assembly of Zosterops borbonicus 15179.</title>
        <authorList>
            <person name="Leroy T."/>
            <person name="Anselmetti Y."/>
            <person name="Tilak M.-K."/>
            <person name="Nabholz B."/>
        </authorList>
    </citation>
    <scope>NUCLEOTIDE SEQUENCE</scope>
    <source>
        <strain evidence="2">HGM_15179</strain>
        <tissue evidence="2">Muscle</tissue>
    </source>
</reference>
<gene>
    <name evidence="2" type="ORF">HGM15179_017048</name>
</gene>
<evidence type="ECO:0000313" key="2">
    <source>
        <dbReference type="EMBL" id="TRZ10060.1"/>
    </source>
</evidence>
<evidence type="ECO:0000313" key="3">
    <source>
        <dbReference type="Proteomes" id="UP000796761"/>
    </source>
</evidence>